<dbReference type="InterPro" id="IPR000209">
    <property type="entry name" value="Peptidase_S8/S53_dom"/>
</dbReference>
<dbReference type="FunFam" id="2.60.40.2310:FF:000001">
    <property type="entry name" value="Subtilisin-like protease SBT1.5"/>
    <property type="match status" value="1"/>
</dbReference>
<evidence type="ECO:0000259" key="10">
    <source>
        <dbReference type="Pfam" id="PF05922"/>
    </source>
</evidence>
<evidence type="ECO:0000313" key="12">
    <source>
        <dbReference type="EMBL" id="CAA7403550.1"/>
    </source>
</evidence>
<dbReference type="Gene3D" id="3.30.70.80">
    <property type="entry name" value="Peptidase S8 propeptide/proteinase inhibitor I9"/>
    <property type="match status" value="1"/>
</dbReference>
<feature type="domain" description="Peptidase S8/S53" evidence="9">
    <location>
        <begin position="135"/>
        <end position="540"/>
    </location>
</feature>
<dbReference type="AlphaFoldDB" id="A0A7I8L0K0"/>
<reference evidence="12" key="1">
    <citation type="submission" date="2020-02" db="EMBL/GenBank/DDBJ databases">
        <authorList>
            <person name="Scholz U."/>
            <person name="Mascher M."/>
            <person name="Fiebig A."/>
        </authorList>
    </citation>
    <scope>NUCLEOTIDE SEQUENCE</scope>
</reference>
<dbReference type="OrthoDB" id="206201at2759"/>
<evidence type="ECO:0000256" key="4">
    <source>
        <dbReference type="ARBA" id="ARBA00022801"/>
    </source>
</evidence>
<dbReference type="InterPro" id="IPR034197">
    <property type="entry name" value="Peptidases_S8_3"/>
</dbReference>
<dbReference type="PANTHER" id="PTHR10795">
    <property type="entry name" value="PROPROTEIN CONVERTASE SUBTILISIN/KEXIN"/>
    <property type="match status" value="1"/>
</dbReference>
<keyword evidence="2 7" id="KW-0645">Protease</keyword>
<dbReference type="Pfam" id="PF00082">
    <property type="entry name" value="Peptidase_S8"/>
    <property type="match status" value="1"/>
</dbReference>
<name>A0A7I8L0K0_SPIIN</name>
<feature type="active site" description="Charge relay system" evidence="6 7">
    <location>
        <position position="502"/>
    </location>
</feature>
<dbReference type="GO" id="GO:0004252">
    <property type="term" value="F:serine-type endopeptidase activity"/>
    <property type="evidence" value="ECO:0007669"/>
    <property type="project" value="UniProtKB-UniRule"/>
</dbReference>
<dbReference type="PRINTS" id="PR00723">
    <property type="entry name" value="SUBTILISIN"/>
</dbReference>
<feature type="domain" description="Inhibitor I9" evidence="10">
    <location>
        <begin position="31"/>
        <end position="108"/>
    </location>
</feature>
<evidence type="ECO:0000256" key="5">
    <source>
        <dbReference type="ARBA" id="ARBA00022825"/>
    </source>
</evidence>
<dbReference type="InterPro" id="IPR037045">
    <property type="entry name" value="S8pro/Inhibitor_I9_sf"/>
</dbReference>
<dbReference type="CDD" id="cd04852">
    <property type="entry name" value="Peptidases_S8_3"/>
    <property type="match status" value="1"/>
</dbReference>
<evidence type="ECO:0000256" key="6">
    <source>
        <dbReference type="PIRSR" id="PIRSR615500-1"/>
    </source>
</evidence>
<evidence type="ECO:0000256" key="1">
    <source>
        <dbReference type="ARBA" id="ARBA00011073"/>
    </source>
</evidence>
<proteinExistence type="inferred from homology"/>
<dbReference type="PROSITE" id="PS00137">
    <property type="entry name" value="SUBTILASE_HIS"/>
    <property type="match status" value="1"/>
</dbReference>
<dbReference type="Gene3D" id="3.40.50.200">
    <property type="entry name" value="Peptidase S8/S53 domain"/>
    <property type="match status" value="1"/>
</dbReference>
<protein>
    <submittedName>
        <fullName evidence="12">Uncharacterized protein</fullName>
    </submittedName>
</protein>
<dbReference type="CDD" id="cd02120">
    <property type="entry name" value="PA_subtilisin_like"/>
    <property type="match status" value="1"/>
</dbReference>
<evidence type="ECO:0000256" key="3">
    <source>
        <dbReference type="ARBA" id="ARBA00022729"/>
    </source>
</evidence>
<feature type="active site" description="Charge relay system" evidence="6 7">
    <location>
        <position position="203"/>
    </location>
</feature>
<dbReference type="InterPro" id="IPR045051">
    <property type="entry name" value="SBT"/>
</dbReference>
<organism evidence="12 13">
    <name type="scientific">Spirodela intermedia</name>
    <name type="common">Intermediate duckweed</name>
    <dbReference type="NCBI Taxonomy" id="51605"/>
    <lineage>
        <taxon>Eukaryota</taxon>
        <taxon>Viridiplantae</taxon>
        <taxon>Streptophyta</taxon>
        <taxon>Embryophyta</taxon>
        <taxon>Tracheophyta</taxon>
        <taxon>Spermatophyta</taxon>
        <taxon>Magnoliopsida</taxon>
        <taxon>Liliopsida</taxon>
        <taxon>Araceae</taxon>
        <taxon>Lemnoideae</taxon>
        <taxon>Spirodela</taxon>
    </lineage>
</organism>
<comment type="similarity">
    <text evidence="1 7">Belongs to the peptidase S8 family.</text>
</comment>
<dbReference type="InterPro" id="IPR022398">
    <property type="entry name" value="Peptidase_S8_His-AS"/>
</dbReference>
<keyword evidence="5 7" id="KW-0720">Serine protease</keyword>
<evidence type="ECO:0000256" key="7">
    <source>
        <dbReference type="PROSITE-ProRule" id="PRU01240"/>
    </source>
</evidence>
<feature type="chain" id="PRO_5029533716" evidence="8">
    <location>
        <begin position="26"/>
        <end position="713"/>
    </location>
</feature>
<dbReference type="Gene3D" id="2.60.40.2310">
    <property type="match status" value="1"/>
</dbReference>
<dbReference type="FunFam" id="3.30.70.80:FF:000002">
    <property type="entry name" value="Subtilisin-like protease SBT5.3"/>
    <property type="match status" value="1"/>
</dbReference>
<keyword evidence="4 7" id="KW-0378">Hydrolase</keyword>
<dbReference type="Pfam" id="PF05922">
    <property type="entry name" value="Inhibitor_I9"/>
    <property type="match status" value="1"/>
</dbReference>
<evidence type="ECO:0000256" key="8">
    <source>
        <dbReference type="SAM" id="SignalP"/>
    </source>
</evidence>
<dbReference type="GO" id="GO:0006508">
    <property type="term" value="P:proteolysis"/>
    <property type="evidence" value="ECO:0007669"/>
    <property type="project" value="UniProtKB-KW"/>
</dbReference>
<dbReference type="PROSITE" id="PS51892">
    <property type="entry name" value="SUBTILASE"/>
    <property type="match status" value="1"/>
</dbReference>
<keyword evidence="13" id="KW-1185">Reference proteome</keyword>
<dbReference type="PROSITE" id="PS00138">
    <property type="entry name" value="SUBTILASE_SER"/>
    <property type="match status" value="1"/>
</dbReference>
<dbReference type="SUPFAM" id="SSF52743">
    <property type="entry name" value="Subtilisin-like"/>
    <property type="match status" value="1"/>
</dbReference>
<gene>
    <name evidence="12" type="ORF">SI8410_10014228</name>
</gene>
<evidence type="ECO:0000256" key="2">
    <source>
        <dbReference type="ARBA" id="ARBA00022670"/>
    </source>
</evidence>
<evidence type="ECO:0000313" key="13">
    <source>
        <dbReference type="Proteomes" id="UP000663760"/>
    </source>
</evidence>
<dbReference type="InterPro" id="IPR041469">
    <property type="entry name" value="Subtilisin-like_FN3"/>
</dbReference>
<feature type="domain" description="Subtilisin-like protease fibronectin type-III" evidence="11">
    <location>
        <begin position="606"/>
        <end position="701"/>
    </location>
</feature>
<evidence type="ECO:0000259" key="9">
    <source>
        <dbReference type="Pfam" id="PF00082"/>
    </source>
</evidence>
<sequence length="713" mass="76801">MAIISNRSLPLILVLFLSLLSSCYRSYASLYIVYMGEKHHEDPEVVTSLHHDTLASILGSKEEALGSIIYSYKHGFSGFAAMLTDSQAKKLAGMTGVLGVRLSRTLQLSTTRSWDFLGLSYNNPPSQLLHKARLGDGVIIGVVDSGIWPESKSFDDSGYGPVPARWKGTCKTGKEFNASHCNRKIIGVTLKEDYLSARDVNSHGTHVASTAAGSYVRNVSAGAPRARLAVYKVAWGQKGTASYASVLAAIDDAIHDGVDILSLSLRTPEDSWGSLQAVLKGITVVYSAGNDGPFPQTVENTSPWVITVAASTMDRSFPTAITLGDNVTLVGQATYLGNANLSGFTGITYGDRSHAPCDNETLKGTEYRRTVVLCNPGLRASRDQISFAAQNVRKAGGLGLIFPQYTTNILPQPDDFPIILVDWIAFQQVAEYLQTFRDSAKVKLSPTRTVEGKGILAPRVAAFSSRGPNKVFPGILKPDIAAPGVSILAAVRDSYGFMDGTSMATPHVSGIVALLKSLYPTWSPAAIKSAILTTASVVDKDGVPIVAEGTPRKLADPFDYGSGHINPEKAADPGLIYDINPKDFNEFKCSLGSLLVCETPQLPVYDLNLPSISIPDLKTKVTVSRTVTNVGPADSTYVAIVEPPPGVQMEVRPSKLVFDERTKTQKFTVTLTSVRMIQGVYTFGSLTWKDDTHTVRIPIAVRNVIKDFYADVA</sequence>
<keyword evidence="3 8" id="KW-0732">Signal</keyword>
<feature type="active site" description="Charge relay system" evidence="6 7">
    <location>
        <position position="144"/>
    </location>
</feature>
<dbReference type="InterPro" id="IPR036852">
    <property type="entry name" value="Peptidase_S8/S53_dom_sf"/>
</dbReference>
<evidence type="ECO:0000259" key="11">
    <source>
        <dbReference type="Pfam" id="PF17766"/>
    </source>
</evidence>
<dbReference type="InterPro" id="IPR010259">
    <property type="entry name" value="S8pro/Inhibitor_I9"/>
</dbReference>
<dbReference type="PROSITE" id="PS51257">
    <property type="entry name" value="PROKAR_LIPOPROTEIN"/>
    <property type="match status" value="1"/>
</dbReference>
<dbReference type="InterPro" id="IPR015500">
    <property type="entry name" value="Peptidase_S8_subtilisin-rel"/>
</dbReference>
<dbReference type="InterPro" id="IPR023828">
    <property type="entry name" value="Peptidase_S8_Ser-AS"/>
</dbReference>
<dbReference type="Proteomes" id="UP000663760">
    <property type="component" value="Chromosome 10"/>
</dbReference>
<dbReference type="Pfam" id="PF17766">
    <property type="entry name" value="fn3_6"/>
    <property type="match status" value="1"/>
</dbReference>
<accession>A0A7I8L0K0</accession>
<feature type="signal peptide" evidence="8">
    <location>
        <begin position="1"/>
        <end position="25"/>
    </location>
</feature>
<dbReference type="EMBL" id="LR746273">
    <property type="protein sequence ID" value="CAA7403550.1"/>
    <property type="molecule type" value="Genomic_DNA"/>
</dbReference>
<dbReference type="Gene3D" id="3.50.30.30">
    <property type="match status" value="1"/>
</dbReference>